<gene>
    <name evidence="2" type="ORF">FE697_009965</name>
</gene>
<evidence type="ECO:0000313" key="2">
    <source>
        <dbReference type="EMBL" id="KAA1423872.1"/>
    </source>
</evidence>
<protein>
    <recommendedName>
        <fullName evidence="1">AbiEi antitoxin C-terminal domain-containing protein</fullName>
    </recommendedName>
</protein>
<reference evidence="2 3" key="1">
    <citation type="submission" date="2019-09" db="EMBL/GenBank/DDBJ databases">
        <title>Mumia zhuanghuii sp. nov. isolated from the intestinal contents of plateau pika (Ochotona curzoniae) in the Qinghai-Tibet plateau of China.</title>
        <authorList>
            <person name="Tian Z."/>
        </authorList>
    </citation>
    <scope>NUCLEOTIDE SEQUENCE [LARGE SCALE GENOMIC DNA]</scope>
    <source>
        <strain evidence="3">350</strain>
    </source>
</reference>
<dbReference type="Pfam" id="PF09407">
    <property type="entry name" value="AbiEi_1"/>
    <property type="match status" value="1"/>
</dbReference>
<dbReference type="EMBL" id="VDFQ02000002">
    <property type="protein sequence ID" value="KAA1423872.1"/>
    <property type="molecule type" value="Genomic_DNA"/>
</dbReference>
<organism evidence="2 3">
    <name type="scientific">Mumia zhuanghuii</name>
    <dbReference type="NCBI Taxonomy" id="2585211"/>
    <lineage>
        <taxon>Bacteria</taxon>
        <taxon>Bacillati</taxon>
        <taxon>Actinomycetota</taxon>
        <taxon>Actinomycetes</taxon>
        <taxon>Propionibacteriales</taxon>
        <taxon>Nocardioidaceae</taxon>
        <taxon>Mumia</taxon>
    </lineage>
</organism>
<comment type="caution">
    <text evidence="2">The sequence shown here is derived from an EMBL/GenBank/DDBJ whole genome shotgun (WGS) entry which is preliminary data.</text>
</comment>
<evidence type="ECO:0000313" key="3">
    <source>
        <dbReference type="Proteomes" id="UP000307768"/>
    </source>
</evidence>
<dbReference type="AlphaFoldDB" id="A0A5Q6S0Q4"/>
<dbReference type="InterPro" id="IPR018547">
    <property type="entry name" value="AbiEi_C"/>
</dbReference>
<feature type="domain" description="AbiEi antitoxin C-terminal" evidence="1">
    <location>
        <begin position="88"/>
        <end position="220"/>
    </location>
</feature>
<evidence type="ECO:0000259" key="1">
    <source>
        <dbReference type="Pfam" id="PF09407"/>
    </source>
</evidence>
<dbReference type="OrthoDB" id="5055735at2"/>
<sequence>MHLYAFRTALEYDLHVTRPRVDLALARAPLRTVRPQDLAKVYAHPRTQVARLSRGGALLRLTDGYYVVVPDDRGVDWRPTLEAAALGVASAIYGAGGAVLMGVSAARVRGAIPRALATATVAVPRQHRAISLDGLGDVVVRFVQRDTDDLDAQLESFGALGRGLVTTVEQTILDLGRRVPSGADESQVREAIDNLWLQADQELLDELAQRQRGRATLVRLRGERRDRG</sequence>
<accession>A0A5Q6S0Q4</accession>
<name>A0A5Q6S0Q4_9ACTN</name>
<proteinExistence type="predicted"/>
<dbReference type="Proteomes" id="UP000307768">
    <property type="component" value="Unassembled WGS sequence"/>
</dbReference>